<organism evidence="2 3">
    <name type="scientific">Gordonia mangrovi</name>
    <dbReference type="NCBI Taxonomy" id="2665643"/>
    <lineage>
        <taxon>Bacteria</taxon>
        <taxon>Bacillati</taxon>
        <taxon>Actinomycetota</taxon>
        <taxon>Actinomycetes</taxon>
        <taxon>Mycobacteriales</taxon>
        <taxon>Gordoniaceae</taxon>
        <taxon>Gordonia</taxon>
    </lineage>
</organism>
<keyword evidence="3" id="KW-1185">Reference proteome</keyword>
<reference evidence="2 3" key="1">
    <citation type="submission" date="2019-11" db="EMBL/GenBank/DDBJ databases">
        <title>Gordonia sp. nov., a novel actinobacterium isolated from mangrove soil in Hainan.</title>
        <authorList>
            <person name="Huang X."/>
            <person name="Xie Y."/>
            <person name="Chu X."/>
            <person name="Xiao K."/>
        </authorList>
    </citation>
    <scope>NUCLEOTIDE SEQUENCE [LARGE SCALE GENOMIC DNA]</scope>
    <source>
        <strain evidence="2 3">HNM0687</strain>
    </source>
</reference>
<name>A0A6L7GK17_9ACTN</name>
<gene>
    <name evidence="2" type="ORF">GIY30_02560</name>
</gene>
<evidence type="ECO:0000313" key="3">
    <source>
        <dbReference type="Proteomes" id="UP000475545"/>
    </source>
</evidence>
<feature type="region of interest" description="Disordered" evidence="1">
    <location>
        <begin position="78"/>
        <end position="143"/>
    </location>
</feature>
<feature type="compositionally biased region" description="Low complexity" evidence="1">
    <location>
        <begin position="103"/>
        <end position="136"/>
    </location>
</feature>
<dbReference type="EMBL" id="WMBR01000001">
    <property type="protein sequence ID" value="MXP20246.1"/>
    <property type="molecule type" value="Genomic_DNA"/>
</dbReference>
<comment type="caution">
    <text evidence="2">The sequence shown here is derived from an EMBL/GenBank/DDBJ whole genome shotgun (WGS) entry which is preliminary data.</text>
</comment>
<evidence type="ECO:0000256" key="1">
    <source>
        <dbReference type="SAM" id="MobiDB-lite"/>
    </source>
</evidence>
<accession>A0A6L7GK17</accession>
<proteinExistence type="predicted"/>
<dbReference type="Proteomes" id="UP000475545">
    <property type="component" value="Unassembled WGS sequence"/>
</dbReference>
<sequence>MICGDRRRSVEQYRLQSQLALYFPLPVRISRKLTQQSFHASHRTAPPTHLSRRSMLRATLAGTAALTVGACSSVSTRGIGTDTFPGVPISPALCPRRRRSRRSPGSPHSPRFIPPTFTATPSSTSLHPSPTSMPSPSEAPLHC</sequence>
<protein>
    <submittedName>
        <fullName evidence="2">Uncharacterized protein</fullName>
    </submittedName>
</protein>
<evidence type="ECO:0000313" key="2">
    <source>
        <dbReference type="EMBL" id="MXP20246.1"/>
    </source>
</evidence>
<dbReference type="AlphaFoldDB" id="A0A6L7GK17"/>